<dbReference type="InterPro" id="IPR008995">
    <property type="entry name" value="Mo/tungstate-bd_C_term_dom"/>
</dbReference>
<dbReference type="SUPFAM" id="SSF52540">
    <property type="entry name" value="P-loop containing nucleoside triphosphate hydrolases"/>
    <property type="match status" value="1"/>
</dbReference>
<dbReference type="InterPro" id="IPR003593">
    <property type="entry name" value="AAA+_ATPase"/>
</dbReference>
<dbReference type="InterPro" id="IPR013611">
    <property type="entry name" value="Transp-assoc_OB_typ2"/>
</dbReference>
<evidence type="ECO:0000256" key="8">
    <source>
        <dbReference type="RuleBase" id="RU364083"/>
    </source>
</evidence>
<reference evidence="10 11" key="1">
    <citation type="submission" date="2019-07" db="EMBL/GenBank/DDBJ databases">
        <title>Reinekea sp. strain SSH23 genome sequencing and assembly.</title>
        <authorList>
            <person name="Kim I."/>
        </authorList>
    </citation>
    <scope>NUCLEOTIDE SEQUENCE [LARGE SCALE GENOMIC DNA]</scope>
    <source>
        <strain evidence="10 11">SSH23</strain>
    </source>
</reference>
<evidence type="ECO:0000256" key="7">
    <source>
        <dbReference type="ARBA" id="ARBA00023136"/>
    </source>
</evidence>
<dbReference type="FunFam" id="3.40.50.300:FF:000133">
    <property type="entry name" value="Spermidine/putrescine import ATP-binding protein PotA"/>
    <property type="match status" value="1"/>
</dbReference>
<dbReference type="AlphaFoldDB" id="A0A5C8ZCK3"/>
<dbReference type="Pfam" id="PF00005">
    <property type="entry name" value="ABC_tran"/>
    <property type="match status" value="1"/>
</dbReference>
<dbReference type="PROSITE" id="PS00211">
    <property type="entry name" value="ABC_TRANSPORTER_1"/>
    <property type="match status" value="1"/>
</dbReference>
<keyword evidence="7 8" id="KW-0472">Membrane</keyword>
<keyword evidence="4 8" id="KW-0547">Nucleotide-binding</keyword>
<dbReference type="SMART" id="SM00382">
    <property type="entry name" value="AAA"/>
    <property type="match status" value="1"/>
</dbReference>
<comment type="function">
    <text evidence="8">Part of the ABC transporter complex PotABCD involved in spermidine/putrescine import. Responsible for energy coupling to the transport system.</text>
</comment>
<dbReference type="GO" id="GO:0005524">
    <property type="term" value="F:ATP binding"/>
    <property type="evidence" value="ECO:0007669"/>
    <property type="project" value="UniProtKB-KW"/>
</dbReference>
<comment type="caution">
    <text evidence="10">The sequence shown here is derived from an EMBL/GenBank/DDBJ whole genome shotgun (WGS) entry which is preliminary data.</text>
</comment>
<keyword evidence="3" id="KW-0997">Cell inner membrane</keyword>
<gene>
    <name evidence="8 10" type="primary">potA</name>
    <name evidence="10" type="ORF">FME95_10270</name>
</gene>
<dbReference type="GO" id="GO:0015847">
    <property type="term" value="P:putrescine transport"/>
    <property type="evidence" value="ECO:0007669"/>
    <property type="project" value="UniProtKB-ARBA"/>
</dbReference>
<keyword evidence="1 8" id="KW-0813">Transport</keyword>
<dbReference type="InterPro" id="IPR050093">
    <property type="entry name" value="ABC_SmlMolc_Importer"/>
</dbReference>
<dbReference type="GO" id="GO:0016887">
    <property type="term" value="F:ATP hydrolysis activity"/>
    <property type="evidence" value="ECO:0007669"/>
    <property type="project" value="InterPro"/>
</dbReference>
<dbReference type="Gene3D" id="2.40.50.100">
    <property type="match status" value="1"/>
</dbReference>
<dbReference type="PANTHER" id="PTHR42781">
    <property type="entry name" value="SPERMIDINE/PUTRESCINE IMPORT ATP-BINDING PROTEIN POTA"/>
    <property type="match status" value="1"/>
</dbReference>
<evidence type="ECO:0000256" key="6">
    <source>
        <dbReference type="ARBA" id="ARBA00022967"/>
    </source>
</evidence>
<evidence type="ECO:0000256" key="4">
    <source>
        <dbReference type="ARBA" id="ARBA00022741"/>
    </source>
</evidence>
<name>A0A5C8ZCK3_9GAMM</name>
<evidence type="ECO:0000313" key="11">
    <source>
        <dbReference type="Proteomes" id="UP000321764"/>
    </source>
</evidence>
<dbReference type="Pfam" id="PF08402">
    <property type="entry name" value="TOBE_2"/>
    <property type="match status" value="1"/>
</dbReference>
<proteinExistence type="inferred from homology"/>
<organism evidence="10 11">
    <name type="scientific">Reinekea thalattae</name>
    <dbReference type="NCBI Taxonomy" id="2593301"/>
    <lineage>
        <taxon>Bacteria</taxon>
        <taxon>Pseudomonadati</taxon>
        <taxon>Pseudomonadota</taxon>
        <taxon>Gammaproteobacteria</taxon>
        <taxon>Oceanospirillales</taxon>
        <taxon>Saccharospirillaceae</taxon>
        <taxon>Reinekea</taxon>
    </lineage>
</organism>
<dbReference type="InterPro" id="IPR017871">
    <property type="entry name" value="ABC_transporter-like_CS"/>
</dbReference>
<evidence type="ECO:0000256" key="5">
    <source>
        <dbReference type="ARBA" id="ARBA00022840"/>
    </source>
</evidence>
<dbReference type="GO" id="GO:0043190">
    <property type="term" value="C:ATP-binding cassette (ABC) transporter complex"/>
    <property type="evidence" value="ECO:0007669"/>
    <property type="project" value="InterPro"/>
</dbReference>
<dbReference type="OrthoDB" id="9802264at2"/>
<dbReference type="EMBL" id="VKAD01000001">
    <property type="protein sequence ID" value="TXR54893.1"/>
    <property type="molecule type" value="Genomic_DNA"/>
</dbReference>
<dbReference type="InterPro" id="IPR005893">
    <property type="entry name" value="PotA-like"/>
</dbReference>
<dbReference type="Proteomes" id="UP000321764">
    <property type="component" value="Unassembled WGS sequence"/>
</dbReference>
<dbReference type="RefSeq" id="WP_147714292.1">
    <property type="nucleotide sequence ID" value="NZ_VKAD01000001.1"/>
</dbReference>
<comment type="catalytic activity">
    <reaction evidence="8">
        <text>ATP + H2O + polyamine-[polyamine-binding protein]Side 1 = ADP + phosphate + polyamineSide 2 + [polyamine-binding protein]Side 1.</text>
        <dbReference type="EC" id="7.6.2.11"/>
    </reaction>
</comment>
<evidence type="ECO:0000256" key="1">
    <source>
        <dbReference type="ARBA" id="ARBA00022448"/>
    </source>
</evidence>
<dbReference type="SUPFAM" id="SSF50331">
    <property type="entry name" value="MOP-like"/>
    <property type="match status" value="1"/>
</dbReference>
<protein>
    <recommendedName>
        <fullName evidence="8">Spermidine/putrescine import ATP-binding protein PotA</fullName>
        <ecNumber evidence="8">7.6.2.11</ecNumber>
    </recommendedName>
</protein>
<comment type="similarity">
    <text evidence="8">Belongs to the ABC transporter superfamily. Spermidine/putrescine importer (TC 3.A.1.11.1) family.</text>
</comment>
<evidence type="ECO:0000256" key="3">
    <source>
        <dbReference type="ARBA" id="ARBA00022519"/>
    </source>
</evidence>
<dbReference type="PROSITE" id="PS50893">
    <property type="entry name" value="ABC_TRANSPORTER_2"/>
    <property type="match status" value="1"/>
</dbReference>
<keyword evidence="5 8" id="KW-0067">ATP-binding</keyword>
<dbReference type="PANTHER" id="PTHR42781:SF5">
    <property type="entry name" value="PUTRESCINE TRANSPORT ATP-BINDING PROTEIN POTG"/>
    <property type="match status" value="1"/>
</dbReference>
<dbReference type="NCBIfam" id="TIGR01187">
    <property type="entry name" value="potA"/>
    <property type="match status" value="1"/>
</dbReference>
<accession>A0A5C8ZCK3</accession>
<dbReference type="InterPro" id="IPR003439">
    <property type="entry name" value="ABC_transporter-like_ATP-bd"/>
</dbReference>
<dbReference type="Gene3D" id="3.40.50.300">
    <property type="entry name" value="P-loop containing nucleotide triphosphate hydrolases"/>
    <property type="match status" value="1"/>
</dbReference>
<comment type="subunit">
    <text evidence="8">The complex is composed of two ATP-binding proteins (PotA), two transmembrane proteins (PotB and PotC) and a solute-binding protein (PotD).</text>
</comment>
<keyword evidence="2 8" id="KW-1003">Cell membrane</keyword>
<evidence type="ECO:0000256" key="2">
    <source>
        <dbReference type="ARBA" id="ARBA00022475"/>
    </source>
</evidence>
<dbReference type="EC" id="7.6.2.11" evidence="8"/>
<keyword evidence="6 8" id="KW-1278">Translocase</keyword>
<evidence type="ECO:0000313" key="10">
    <source>
        <dbReference type="EMBL" id="TXR54893.1"/>
    </source>
</evidence>
<sequence>MSELTPPKRQVPLLEIKGLSKEFDGHVAVDDLDLTIYQGEIFALVGASGCGKSTLLRMLAGFEKPNSGEIILANQSLANVPPYRRPVNMMFQSYALFPHMTVYNNIAFGLKQQSLSSQEIKNRVEELLELVQMTKYAKRKPHQLSGGQRQRVALARSLAKQPALLLLDEPMGALDKNLREQMQLEIVDILERVEVTCVMVTHDQQEAMTMADRIAIMNQGQFVQVGTPKELYESPNSRYAAEFIGSANVFEGILESNQPDRSVIRCDEIKRPITFDHAVTAIEGAHLMVAVRPEKIYLAETPPSEENCCTGVVEDIAYLGSQSIFHIRLPSNKLVTVSVQNVSRQEELPTWNDPISLYWEKESGVVLTI</sequence>
<feature type="domain" description="ABC transporter" evidence="9">
    <location>
        <begin position="14"/>
        <end position="244"/>
    </location>
</feature>
<dbReference type="GO" id="GO:0015417">
    <property type="term" value="F:ABC-type polyamine transporter activity"/>
    <property type="evidence" value="ECO:0007669"/>
    <property type="project" value="UniProtKB-EC"/>
</dbReference>
<keyword evidence="11" id="KW-1185">Reference proteome</keyword>
<dbReference type="InterPro" id="IPR027417">
    <property type="entry name" value="P-loop_NTPase"/>
</dbReference>
<evidence type="ECO:0000259" key="9">
    <source>
        <dbReference type="PROSITE" id="PS50893"/>
    </source>
</evidence>